<accession>A0A4R4P8X2</accession>
<evidence type="ECO:0000313" key="3">
    <source>
        <dbReference type="EMBL" id="TDC18489.1"/>
    </source>
</evidence>
<evidence type="ECO:0000256" key="1">
    <source>
        <dbReference type="SAM" id="MobiDB-lite"/>
    </source>
</evidence>
<sequence length="59" mass="6342">MKRDLPWRKSSHSGSDGGECVELASAENGVAIRDSKDPEGPVVLVRPAVLREAIRRATA</sequence>
<dbReference type="EMBL" id="SMJW01000019">
    <property type="protein sequence ID" value="TDC18489.1"/>
    <property type="molecule type" value="Genomic_DNA"/>
</dbReference>
<dbReference type="Proteomes" id="UP000295431">
    <property type="component" value="Unassembled WGS sequence"/>
</dbReference>
<dbReference type="RefSeq" id="WP_131938042.1">
    <property type="nucleotide sequence ID" value="NZ_BAAAMX010000003.1"/>
</dbReference>
<feature type="region of interest" description="Disordered" evidence="1">
    <location>
        <begin position="1"/>
        <end position="20"/>
    </location>
</feature>
<reference evidence="3 4" key="1">
    <citation type="submission" date="2019-03" db="EMBL/GenBank/DDBJ databases">
        <title>Draft genome sequences of novel Actinobacteria.</title>
        <authorList>
            <person name="Sahin N."/>
            <person name="Ay H."/>
            <person name="Saygin H."/>
        </authorList>
    </citation>
    <scope>NUCLEOTIDE SEQUENCE [LARGE SCALE GENOMIC DNA]</scope>
    <source>
        <strain evidence="3 4">DSM 45347</strain>
    </source>
</reference>
<comment type="caution">
    <text evidence="3">The sequence shown here is derived from an EMBL/GenBank/DDBJ whole genome shotgun (WGS) entry which is preliminary data.</text>
</comment>
<name>A0A4R4P8X2_9ACTN</name>
<protein>
    <submittedName>
        <fullName evidence="3">DUF397 domain-containing protein</fullName>
    </submittedName>
</protein>
<dbReference type="Pfam" id="PF04149">
    <property type="entry name" value="DUF397"/>
    <property type="match status" value="1"/>
</dbReference>
<dbReference type="OrthoDB" id="4327960at2"/>
<dbReference type="AlphaFoldDB" id="A0A4R4P8X2"/>
<evidence type="ECO:0000313" key="4">
    <source>
        <dbReference type="Proteomes" id="UP000295431"/>
    </source>
</evidence>
<proteinExistence type="predicted"/>
<dbReference type="InterPro" id="IPR007278">
    <property type="entry name" value="DUF397"/>
</dbReference>
<feature type="domain" description="DUF397" evidence="2">
    <location>
        <begin position="6"/>
        <end position="51"/>
    </location>
</feature>
<gene>
    <name evidence="3" type="ORF">E1284_06360</name>
</gene>
<keyword evidence="4" id="KW-1185">Reference proteome</keyword>
<evidence type="ECO:0000259" key="2">
    <source>
        <dbReference type="Pfam" id="PF04149"/>
    </source>
</evidence>
<organism evidence="3 4">
    <name type="scientific">Actinomadura bangladeshensis</name>
    <dbReference type="NCBI Taxonomy" id="453573"/>
    <lineage>
        <taxon>Bacteria</taxon>
        <taxon>Bacillati</taxon>
        <taxon>Actinomycetota</taxon>
        <taxon>Actinomycetes</taxon>
        <taxon>Streptosporangiales</taxon>
        <taxon>Thermomonosporaceae</taxon>
        <taxon>Actinomadura</taxon>
    </lineage>
</organism>